<dbReference type="InterPro" id="IPR004375">
    <property type="entry name" value="NanQ/TabA/YiaL"/>
</dbReference>
<accession>A0A917DPE5</accession>
<dbReference type="SUPFAM" id="SSF51197">
    <property type="entry name" value="Clavaminate synthase-like"/>
    <property type="match status" value="1"/>
</dbReference>
<organism evidence="1 2">
    <name type="scientific">Paenibacillus nasutitermitis</name>
    <dbReference type="NCBI Taxonomy" id="1652958"/>
    <lineage>
        <taxon>Bacteria</taxon>
        <taxon>Bacillati</taxon>
        <taxon>Bacillota</taxon>
        <taxon>Bacilli</taxon>
        <taxon>Bacillales</taxon>
        <taxon>Paenibacillaceae</taxon>
        <taxon>Paenibacillus</taxon>
    </lineage>
</organism>
<dbReference type="AlphaFoldDB" id="A0A917DPE5"/>
<name>A0A917DPE5_9BACL</name>
<comment type="caution">
    <text evidence="1">The sequence shown here is derived from an EMBL/GenBank/DDBJ whole genome shotgun (WGS) entry which is preliminary data.</text>
</comment>
<sequence length="154" mass="17821">MIFGDLKYWKREEAAFAPVIRQAMEYLQNTDFTELGPGKYEIEGSRMFCMISESHTRDIAELKAESHRAYMDVQYIIEGEEKIGFARLTDEQVATQDILEESDALLYDRLYDEMEFILRAGTYAIFFPADIHRPGGKIRDVAPIKKAVIKIKLD</sequence>
<dbReference type="NCBIfam" id="TIGR00022">
    <property type="entry name" value="YhcH/YjgK/YiaL family protein"/>
    <property type="match status" value="1"/>
</dbReference>
<dbReference type="InterPro" id="IPR037012">
    <property type="entry name" value="NanQ/TabA/YiaL_sf"/>
</dbReference>
<evidence type="ECO:0000313" key="1">
    <source>
        <dbReference type="EMBL" id="GGD56458.1"/>
    </source>
</evidence>
<dbReference type="RefSeq" id="WP_188990168.1">
    <property type="nucleotide sequence ID" value="NZ_BMHP01000001.1"/>
</dbReference>
<dbReference type="PANTHER" id="PTHR34986">
    <property type="entry name" value="EVOLVED BETA-GALACTOSIDASE SUBUNIT BETA"/>
    <property type="match status" value="1"/>
</dbReference>
<gene>
    <name evidence="1" type="ORF">GCM10010911_12710</name>
</gene>
<reference evidence="1" key="2">
    <citation type="submission" date="2020-09" db="EMBL/GenBank/DDBJ databases">
        <authorList>
            <person name="Sun Q."/>
            <person name="Zhou Y."/>
        </authorList>
    </citation>
    <scope>NUCLEOTIDE SEQUENCE</scope>
    <source>
        <strain evidence="1">CGMCC 1.15178</strain>
    </source>
</reference>
<reference evidence="1" key="1">
    <citation type="journal article" date="2014" name="Int. J. Syst. Evol. Microbiol.">
        <title>Complete genome sequence of Corynebacterium casei LMG S-19264T (=DSM 44701T), isolated from a smear-ripened cheese.</title>
        <authorList>
            <consortium name="US DOE Joint Genome Institute (JGI-PGF)"/>
            <person name="Walter F."/>
            <person name="Albersmeier A."/>
            <person name="Kalinowski J."/>
            <person name="Ruckert C."/>
        </authorList>
    </citation>
    <scope>NUCLEOTIDE SEQUENCE</scope>
    <source>
        <strain evidence="1">CGMCC 1.15178</strain>
    </source>
</reference>
<keyword evidence="2" id="KW-1185">Reference proteome</keyword>
<evidence type="ECO:0008006" key="3">
    <source>
        <dbReference type="Google" id="ProtNLM"/>
    </source>
</evidence>
<proteinExistence type="predicted"/>
<dbReference type="EMBL" id="BMHP01000001">
    <property type="protein sequence ID" value="GGD56458.1"/>
    <property type="molecule type" value="Genomic_DNA"/>
</dbReference>
<evidence type="ECO:0000313" key="2">
    <source>
        <dbReference type="Proteomes" id="UP000612456"/>
    </source>
</evidence>
<dbReference type="PANTHER" id="PTHR34986:SF1">
    <property type="entry name" value="PROTEIN YIAL"/>
    <property type="match status" value="1"/>
</dbReference>
<protein>
    <recommendedName>
        <fullName evidence="3">YhcH/YjgK/YiaL family protein</fullName>
    </recommendedName>
</protein>
<dbReference type="Proteomes" id="UP000612456">
    <property type="component" value="Unassembled WGS sequence"/>
</dbReference>
<dbReference type="Gene3D" id="2.60.120.370">
    <property type="entry name" value="YhcH/YjgK/YiaL"/>
    <property type="match status" value="1"/>
</dbReference>
<dbReference type="GO" id="GO:0005829">
    <property type="term" value="C:cytosol"/>
    <property type="evidence" value="ECO:0007669"/>
    <property type="project" value="TreeGrafter"/>
</dbReference>
<dbReference type="Pfam" id="PF04074">
    <property type="entry name" value="DUF386"/>
    <property type="match status" value="1"/>
</dbReference>